<accession>A0ABD5I9H5</accession>
<dbReference type="SUPFAM" id="SSF53335">
    <property type="entry name" value="S-adenosyl-L-methionine-dependent methyltransferases"/>
    <property type="match status" value="1"/>
</dbReference>
<proteinExistence type="predicted"/>
<dbReference type="EMBL" id="JAWQCK010000011">
    <property type="protein sequence ID" value="MDW9213982.1"/>
    <property type="molecule type" value="Genomic_DNA"/>
</dbReference>
<dbReference type="Gene3D" id="3.40.50.150">
    <property type="entry name" value="Vaccinia Virus protein VP39"/>
    <property type="match status" value="1"/>
</dbReference>
<evidence type="ECO:0000313" key="1">
    <source>
        <dbReference type="EMBL" id="MDW9213982.1"/>
    </source>
</evidence>
<gene>
    <name evidence="1" type="ORF">BTTOUR_35120</name>
    <name evidence="2" type="ORF">BTTOUR_35670</name>
</gene>
<organism evidence="1 3">
    <name type="scientific">Bacillus thuringiensis serovar toumanoffi</name>
    <dbReference type="NCBI Taxonomy" id="180862"/>
    <lineage>
        <taxon>Bacteria</taxon>
        <taxon>Bacillati</taxon>
        <taxon>Bacillota</taxon>
        <taxon>Bacilli</taxon>
        <taxon>Bacillales</taxon>
        <taxon>Bacillaceae</taxon>
        <taxon>Bacillus</taxon>
        <taxon>Bacillus cereus group</taxon>
    </lineage>
</organism>
<dbReference type="Proteomes" id="UP001272716">
    <property type="component" value="Unassembled WGS sequence"/>
</dbReference>
<evidence type="ECO:0000313" key="2">
    <source>
        <dbReference type="EMBL" id="MDW9214092.1"/>
    </source>
</evidence>
<sequence length="289" mass="33906">MKLHEKNKLYRLEEYTQEQLYNLNNNILCYAQAINGLPRKHTEIFEKRGWLLPYLYGYDSLLWKRWDYWFEIIERGTITQSGSIPQIEWSNPNNTGFDVTKKMLDQCLNYHESGIDAFSHWLHWGLAITNEKPNISKKLNEHYYKNFDIFLLQKYPSDYMSIILCEETGKGYKNGLGYFPTPFQLSIMMTHVVYKGIDNPATKDKYKGKTVYDPCVGCGSTFLPASNYSLKGYAQDVSKIALDLLRIQCMLYAPWFAFHPENIQGFEEELPLITSNRINRNVQQLELIL</sequence>
<name>A0ABD5I9H5_BACTU</name>
<protein>
    <submittedName>
        <fullName evidence="1">N6-Mtase domain-containing protein</fullName>
    </submittedName>
</protein>
<dbReference type="AlphaFoldDB" id="A0ABD5I9H5"/>
<evidence type="ECO:0000313" key="3">
    <source>
        <dbReference type="Proteomes" id="UP001272716"/>
    </source>
</evidence>
<reference evidence="1 3" key="1">
    <citation type="submission" date="2023-10" db="EMBL/GenBank/DDBJ databases">
        <title>Draft Genome Sequence of Bacillus thuringiensis serovar. toumanoffi 4059: Identification of a Novel Cry Protein Candidate.</title>
        <authorList>
            <person name="Murdoch R.W."/>
            <person name="Gemler B."/>
            <person name="Heater B.S."/>
        </authorList>
    </citation>
    <scope>NUCLEOTIDE SEQUENCE [LARGE SCALE GENOMIC DNA]</scope>
    <source>
        <strain evidence="1 3">4059</strain>
    </source>
</reference>
<dbReference type="InterPro" id="IPR029063">
    <property type="entry name" value="SAM-dependent_MTases_sf"/>
</dbReference>
<comment type="caution">
    <text evidence="1">The sequence shown here is derived from an EMBL/GenBank/DDBJ whole genome shotgun (WGS) entry which is preliminary data.</text>
</comment>
<dbReference type="EMBL" id="JAWQCK010000011">
    <property type="protein sequence ID" value="MDW9214092.1"/>
    <property type="molecule type" value="Genomic_DNA"/>
</dbReference>
<dbReference type="RefSeq" id="WP_000766072.1">
    <property type="nucleotide sequence ID" value="NZ_JAWQCK010000011.1"/>
</dbReference>